<proteinExistence type="predicted"/>
<evidence type="ECO:0000313" key="1">
    <source>
        <dbReference type="EMBL" id="QIN30547.1"/>
    </source>
</evidence>
<name>A0A6G8L0G7_9MICO</name>
<dbReference type="AlphaFoldDB" id="A0A6G8L0G7"/>
<dbReference type="KEGG" id="blut:EW640_10565"/>
<reference evidence="1 2" key="1">
    <citation type="submission" date="2019-02" db="EMBL/GenBank/DDBJ databases">
        <title>Complete Genome Sequence and Methylome Analysis of Brevibacterium luteolum NEB1784.</title>
        <authorList>
            <person name="Fomenkov A."/>
            <person name="Roberts R.J."/>
        </authorList>
    </citation>
    <scope>NUCLEOTIDE SEQUENCE [LARGE SCALE GENOMIC DNA]</scope>
    <source>
        <strain evidence="1 2">NEB1784</strain>
    </source>
</reference>
<accession>A0A6G8L0G7</accession>
<dbReference type="EMBL" id="CP035810">
    <property type="protein sequence ID" value="QIN30547.1"/>
    <property type="molecule type" value="Genomic_DNA"/>
</dbReference>
<sequence length="57" mass="6253">MLYLEDVIENHDSAVGLAAPHVGTGRNPQARALSHHLTHDQAARPRELTRMLEELGG</sequence>
<protein>
    <submittedName>
        <fullName evidence="1">DUF305 domain-containing protein</fullName>
    </submittedName>
</protein>
<evidence type="ECO:0000313" key="2">
    <source>
        <dbReference type="Proteomes" id="UP000501518"/>
    </source>
</evidence>
<gene>
    <name evidence="1" type="ORF">EW640_10565</name>
</gene>
<organism evidence="1 2">
    <name type="scientific">Brevibacterium luteolum</name>
    <dbReference type="NCBI Taxonomy" id="199591"/>
    <lineage>
        <taxon>Bacteria</taxon>
        <taxon>Bacillati</taxon>
        <taxon>Actinomycetota</taxon>
        <taxon>Actinomycetes</taxon>
        <taxon>Micrococcales</taxon>
        <taxon>Brevibacteriaceae</taxon>
        <taxon>Brevibacterium</taxon>
    </lineage>
</organism>
<dbReference type="Proteomes" id="UP000501518">
    <property type="component" value="Chromosome"/>
</dbReference>